<gene>
    <name evidence="2" type="ORF">EXIGLDRAFT_722293</name>
</gene>
<organism evidence="2 3">
    <name type="scientific">Exidia glandulosa HHB12029</name>
    <dbReference type="NCBI Taxonomy" id="1314781"/>
    <lineage>
        <taxon>Eukaryota</taxon>
        <taxon>Fungi</taxon>
        <taxon>Dikarya</taxon>
        <taxon>Basidiomycota</taxon>
        <taxon>Agaricomycotina</taxon>
        <taxon>Agaricomycetes</taxon>
        <taxon>Auriculariales</taxon>
        <taxon>Exidiaceae</taxon>
        <taxon>Exidia</taxon>
    </lineage>
</organism>
<name>A0A165N5A5_EXIGL</name>
<dbReference type="EMBL" id="KV425902">
    <property type="protein sequence ID" value="KZW00234.1"/>
    <property type="molecule type" value="Genomic_DNA"/>
</dbReference>
<evidence type="ECO:0000313" key="3">
    <source>
        <dbReference type="Proteomes" id="UP000077266"/>
    </source>
</evidence>
<dbReference type="OrthoDB" id="3182995at2759"/>
<proteinExistence type="predicted"/>
<dbReference type="AlphaFoldDB" id="A0A165N5A5"/>
<feature type="region of interest" description="Disordered" evidence="1">
    <location>
        <begin position="358"/>
        <end position="403"/>
    </location>
</feature>
<accession>A0A165N5A5</accession>
<reference evidence="2 3" key="1">
    <citation type="journal article" date="2016" name="Mol. Biol. Evol.">
        <title>Comparative Genomics of Early-Diverging Mushroom-Forming Fungi Provides Insights into the Origins of Lignocellulose Decay Capabilities.</title>
        <authorList>
            <person name="Nagy L.G."/>
            <person name="Riley R."/>
            <person name="Tritt A."/>
            <person name="Adam C."/>
            <person name="Daum C."/>
            <person name="Floudas D."/>
            <person name="Sun H."/>
            <person name="Yadav J.S."/>
            <person name="Pangilinan J."/>
            <person name="Larsson K.H."/>
            <person name="Matsuura K."/>
            <person name="Barry K."/>
            <person name="Labutti K."/>
            <person name="Kuo R."/>
            <person name="Ohm R.A."/>
            <person name="Bhattacharya S.S."/>
            <person name="Shirouzu T."/>
            <person name="Yoshinaga Y."/>
            <person name="Martin F.M."/>
            <person name="Grigoriev I.V."/>
            <person name="Hibbett D.S."/>
        </authorList>
    </citation>
    <scope>NUCLEOTIDE SEQUENCE [LARGE SCALE GENOMIC DNA]</scope>
    <source>
        <strain evidence="2 3">HHB12029</strain>
    </source>
</reference>
<dbReference type="InParanoid" id="A0A165N5A5"/>
<keyword evidence="3" id="KW-1185">Reference proteome</keyword>
<dbReference type="STRING" id="1314781.A0A165N5A5"/>
<protein>
    <submittedName>
        <fullName evidence="2">Uncharacterized protein</fullName>
    </submittedName>
</protein>
<dbReference type="Proteomes" id="UP000077266">
    <property type="component" value="Unassembled WGS sequence"/>
</dbReference>
<sequence>MSLFLSVHSRTGTQTVRYDAVGREDSPMYCLVKQRPPFRTDRQHNLYHGVVCFGRLLQTSIVVKGAREAEDITRLQNEYRTYGQLQTLQGIAIPRCLGYFTCSMNKPDFPFECMILVDAGQTLEYALVARHLRSPFRYGHEYAFKDTPFAWRKSILEAFNKLHDAGFQRVSNCWSFDAIAMKNGHATVLSLGDAQPHQCPRPREAIVPESLRPGDEHFKCEELWYLTNGLGFWESREIVYLGDIYSIEPFLLEDDEFDYYALANNAPTSISDREAVECAIDAYVDYVTQNRPSIAEAYKERIAQDREKTIQGYVDQPVIVPPASPELEMLPWDVRSKVKVIHTSESLYGASTKYTEKTTVDHEMNTSASSTSDRTSDSVPAEKGETISPSTSDSSSVSGTRHC</sequence>
<evidence type="ECO:0000256" key="1">
    <source>
        <dbReference type="SAM" id="MobiDB-lite"/>
    </source>
</evidence>
<feature type="compositionally biased region" description="Basic and acidic residues" evidence="1">
    <location>
        <begin position="374"/>
        <end position="385"/>
    </location>
</feature>
<feature type="compositionally biased region" description="Low complexity" evidence="1">
    <location>
        <begin position="388"/>
        <end position="403"/>
    </location>
</feature>
<evidence type="ECO:0000313" key="2">
    <source>
        <dbReference type="EMBL" id="KZW00234.1"/>
    </source>
</evidence>